<name>A0ABQ4EBB7_9ACTN</name>
<protein>
    <submittedName>
        <fullName evidence="2">Uncharacterized protein</fullName>
    </submittedName>
</protein>
<reference evidence="2 3" key="1">
    <citation type="submission" date="2021-01" db="EMBL/GenBank/DDBJ databases">
        <title>Whole genome shotgun sequence of Plantactinospora endophytica NBRC 110450.</title>
        <authorList>
            <person name="Komaki H."/>
            <person name="Tamura T."/>
        </authorList>
    </citation>
    <scope>NUCLEOTIDE SEQUENCE [LARGE SCALE GENOMIC DNA]</scope>
    <source>
        <strain evidence="2 3">NBRC 110450</strain>
    </source>
</reference>
<accession>A0ABQ4EBB7</accession>
<organism evidence="2 3">
    <name type="scientific">Plantactinospora endophytica</name>
    <dbReference type="NCBI Taxonomy" id="673535"/>
    <lineage>
        <taxon>Bacteria</taxon>
        <taxon>Bacillati</taxon>
        <taxon>Actinomycetota</taxon>
        <taxon>Actinomycetes</taxon>
        <taxon>Micromonosporales</taxon>
        <taxon>Micromonosporaceae</taxon>
        <taxon>Plantactinospora</taxon>
    </lineage>
</organism>
<keyword evidence="3" id="KW-1185">Reference proteome</keyword>
<comment type="caution">
    <text evidence="2">The sequence shown here is derived from an EMBL/GenBank/DDBJ whole genome shotgun (WGS) entry which is preliminary data.</text>
</comment>
<gene>
    <name evidence="2" type="ORF">Pen02_69730</name>
</gene>
<dbReference type="EMBL" id="BONW01000041">
    <property type="protein sequence ID" value="GIG92037.1"/>
    <property type="molecule type" value="Genomic_DNA"/>
</dbReference>
<proteinExistence type="predicted"/>
<feature type="region of interest" description="Disordered" evidence="1">
    <location>
        <begin position="1"/>
        <end position="59"/>
    </location>
</feature>
<evidence type="ECO:0000313" key="3">
    <source>
        <dbReference type="Proteomes" id="UP000646749"/>
    </source>
</evidence>
<sequence length="59" mass="6112">MDLTVVVDRAADGSAATGPEEPGNHMTTIGYAGDRPADDPDRSTDDPGRAVADRDGLSR</sequence>
<dbReference type="RefSeq" id="WP_203870385.1">
    <property type="nucleotide sequence ID" value="NZ_BONW01000041.1"/>
</dbReference>
<evidence type="ECO:0000256" key="1">
    <source>
        <dbReference type="SAM" id="MobiDB-lite"/>
    </source>
</evidence>
<feature type="compositionally biased region" description="Basic and acidic residues" evidence="1">
    <location>
        <begin position="35"/>
        <end position="59"/>
    </location>
</feature>
<dbReference type="Proteomes" id="UP000646749">
    <property type="component" value="Unassembled WGS sequence"/>
</dbReference>
<evidence type="ECO:0000313" key="2">
    <source>
        <dbReference type="EMBL" id="GIG92037.1"/>
    </source>
</evidence>